<sequence length="184" mass="20782">MGWQGMANDDGDDSEHEPEGVKQEVLKKEKKSSSHARIIRIAEKKLTRPVNIEPIETTGTSAKRFTAAIWETDPTPLRGVWVSKRRRRVVLNTSGHHKLAKATTSKARARKEAIENFTSHLSTKSLNLELEKKLVVLEERLQRTGLELIKSRKVLEAAKKLQDMRAGQEKYAKAESELFATLDA</sequence>
<dbReference type="AlphaFoldDB" id="A0AAJ0GHB0"/>
<keyword evidence="3" id="KW-1185">Reference proteome</keyword>
<evidence type="ECO:0000256" key="1">
    <source>
        <dbReference type="SAM" id="MobiDB-lite"/>
    </source>
</evidence>
<comment type="caution">
    <text evidence="2">The sequence shown here is derived from an EMBL/GenBank/DDBJ whole genome shotgun (WGS) entry which is preliminary data.</text>
</comment>
<feature type="compositionally biased region" description="Basic and acidic residues" evidence="1">
    <location>
        <begin position="17"/>
        <end position="27"/>
    </location>
</feature>
<organism evidence="2 3">
    <name type="scientific">Extremus antarcticus</name>
    <dbReference type="NCBI Taxonomy" id="702011"/>
    <lineage>
        <taxon>Eukaryota</taxon>
        <taxon>Fungi</taxon>
        <taxon>Dikarya</taxon>
        <taxon>Ascomycota</taxon>
        <taxon>Pezizomycotina</taxon>
        <taxon>Dothideomycetes</taxon>
        <taxon>Dothideomycetidae</taxon>
        <taxon>Mycosphaerellales</taxon>
        <taxon>Extremaceae</taxon>
        <taxon>Extremus</taxon>
    </lineage>
</organism>
<proteinExistence type="predicted"/>
<accession>A0AAJ0GHB0</accession>
<feature type="region of interest" description="Disordered" evidence="1">
    <location>
        <begin position="1"/>
        <end position="36"/>
    </location>
</feature>
<gene>
    <name evidence="2" type="ORF">LTR09_001746</name>
</gene>
<name>A0AAJ0GHB0_9PEZI</name>
<protein>
    <submittedName>
        <fullName evidence="2">Uncharacterized protein</fullName>
    </submittedName>
</protein>
<dbReference type="EMBL" id="JAWDJX010000003">
    <property type="protein sequence ID" value="KAK3057562.1"/>
    <property type="molecule type" value="Genomic_DNA"/>
</dbReference>
<evidence type="ECO:0000313" key="2">
    <source>
        <dbReference type="EMBL" id="KAK3057562.1"/>
    </source>
</evidence>
<evidence type="ECO:0000313" key="3">
    <source>
        <dbReference type="Proteomes" id="UP001271007"/>
    </source>
</evidence>
<reference evidence="2" key="1">
    <citation type="submission" date="2023-04" db="EMBL/GenBank/DDBJ databases">
        <title>Black Yeasts Isolated from many extreme environments.</title>
        <authorList>
            <person name="Coleine C."/>
            <person name="Stajich J.E."/>
            <person name="Selbmann L."/>
        </authorList>
    </citation>
    <scope>NUCLEOTIDE SEQUENCE</scope>
    <source>
        <strain evidence="2">CCFEE 5312</strain>
    </source>
</reference>
<dbReference type="Proteomes" id="UP001271007">
    <property type="component" value="Unassembled WGS sequence"/>
</dbReference>